<sequence length="51" mass="6189">MIIGGIDHSLYTGSLWYTPIRREWYYEVIIVRVEINGQDLKMDCKEYNYDK</sequence>
<gene>
    <name evidence="2" type="ORF">CK820_G0015761</name>
</gene>
<accession>A0A2J8N2W0</accession>
<dbReference type="Pfam" id="PF00026">
    <property type="entry name" value="Asp"/>
    <property type="match status" value="1"/>
</dbReference>
<evidence type="ECO:0000313" key="3">
    <source>
        <dbReference type="Proteomes" id="UP000236370"/>
    </source>
</evidence>
<dbReference type="Proteomes" id="UP000236370">
    <property type="component" value="Unassembled WGS sequence"/>
</dbReference>
<organism evidence="2 3">
    <name type="scientific">Pan troglodytes</name>
    <name type="common">Chimpanzee</name>
    <dbReference type="NCBI Taxonomy" id="9598"/>
    <lineage>
        <taxon>Eukaryota</taxon>
        <taxon>Metazoa</taxon>
        <taxon>Chordata</taxon>
        <taxon>Craniata</taxon>
        <taxon>Vertebrata</taxon>
        <taxon>Euteleostomi</taxon>
        <taxon>Mammalia</taxon>
        <taxon>Eutheria</taxon>
        <taxon>Euarchontoglires</taxon>
        <taxon>Primates</taxon>
        <taxon>Haplorrhini</taxon>
        <taxon>Catarrhini</taxon>
        <taxon>Hominidae</taxon>
        <taxon>Pan</taxon>
    </lineage>
</organism>
<reference evidence="2 3" key="1">
    <citation type="submission" date="2017-12" db="EMBL/GenBank/DDBJ databases">
        <title>High-resolution comparative analysis of great ape genomes.</title>
        <authorList>
            <person name="Pollen A."/>
            <person name="Hastie A."/>
            <person name="Hormozdiari F."/>
            <person name="Dougherty M."/>
            <person name="Liu R."/>
            <person name="Chaisson M."/>
            <person name="Hoppe E."/>
            <person name="Hill C."/>
            <person name="Pang A."/>
            <person name="Hillier L."/>
            <person name="Baker C."/>
            <person name="Armstrong J."/>
            <person name="Shendure J."/>
            <person name="Paten B."/>
            <person name="Wilson R."/>
            <person name="Chao H."/>
            <person name="Schneider V."/>
            <person name="Ventura M."/>
            <person name="Kronenberg Z."/>
            <person name="Murali S."/>
            <person name="Gordon D."/>
            <person name="Cantsilieris S."/>
            <person name="Munson K."/>
            <person name="Nelson B."/>
            <person name="Raja A."/>
            <person name="Underwood J."/>
            <person name="Diekhans M."/>
            <person name="Fiddes I."/>
            <person name="Haussler D."/>
            <person name="Eichler E."/>
        </authorList>
    </citation>
    <scope>NUCLEOTIDE SEQUENCE [LARGE SCALE GENOMIC DNA]</scope>
    <source>
        <strain evidence="2">Yerkes chimp pedigree #C0471</strain>
    </source>
</reference>
<feature type="domain" description="Peptidase A1" evidence="1">
    <location>
        <begin position="1"/>
        <end position="51"/>
    </location>
</feature>
<proteinExistence type="predicted"/>
<name>A0A2J8N2W0_PANTR</name>
<dbReference type="AlphaFoldDB" id="A0A2J8N2W0"/>
<feature type="non-terminal residue" evidence="2">
    <location>
        <position position="51"/>
    </location>
</feature>
<comment type="caution">
    <text evidence="2">The sequence shown here is derived from an EMBL/GenBank/DDBJ whole genome shotgun (WGS) entry which is preliminary data.</text>
</comment>
<dbReference type="Gene3D" id="2.40.70.10">
    <property type="entry name" value="Acid Proteases"/>
    <property type="match status" value="1"/>
</dbReference>
<dbReference type="InterPro" id="IPR021109">
    <property type="entry name" value="Peptidase_aspartic_dom_sf"/>
</dbReference>
<protein>
    <submittedName>
        <fullName evidence="2">BACE1 isoform 12</fullName>
    </submittedName>
</protein>
<dbReference type="EMBL" id="NBAG03000239">
    <property type="protein sequence ID" value="PNI66111.1"/>
    <property type="molecule type" value="Genomic_DNA"/>
</dbReference>
<dbReference type="InterPro" id="IPR033121">
    <property type="entry name" value="PEPTIDASE_A1"/>
</dbReference>
<evidence type="ECO:0000259" key="1">
    <source>
        <dbReference type="PROSITE" id="PS51767"/>
    </source>
</evidence>
<dbReference type="SMR" id="A0A2J8N2W0"/>
<evidence type="ECO:0000313" key="2">
    <source>
        <dbReference type="EMBL" id="PNI66111.1"/>
    </source>
</evidence>
<dbReference type="PROSITE" id="PS51767">
    <property type="entry name" value="PEPTIDASE_A1"/>
    <property type="match status" value="1"/>
</dbReference>
<dbReference type="SUPFAM" id="SSF50630">
    <property type="entry name" value="Acid proteases"/>
    <property type="match status" value="1"/>
</dbReference>